<comment type="caution">
    <text evidence="3">The sequence shown here is derived from an EMBL/GenBank/DDBJ whole genome shotgun (WGS) entry which is preliminary data.</text>
</comment>
<proteinExistence type="predicted"/>
<evidence type="ECO:0000256" key="1">
    <source>
        <dbReference type="SAM" id="MobiDB-lite"/>
    </source>
</evidence>
<dbReference type="EMBL" id="JPEN01000018">
    <property type="protein sequence ID" value="KGM38053.1"/>
    <property type="molecule type" value="Genomic_DNA"/>
</dbReference>
<protein>
    <submittedName>
        <fullName evidence="3">Uncharacterized protein</fullName>
    </submittedName>
</protein>
<feature type="region of interest" description="Disordered" evidence="1">
    <location>
        <begin position="1"/>
        <end position="36"/>
    </location>
</feature>
<evidence type="ECO:0000313" key="3">
    <source>
        <dbReference type="EMBL" id="KGM38053.1"/>
    </source>
</evidence>
<accession>A0A0A0DJK4</accession>
<evidence type="ECO:0000313" key="4">
    <source>
        <dbReference type="Proteomes" id="UP000030019"/>
    </source>
</evidence>
<sequence length="279" mass="31701">MKDRNLEALRREHKSKFKARNTSSIKNQRERGGAALEQTKALSKPIHKTKSRKLKVSQKSPFFRVVSAVALLGVVIGLLVLIGNWTNSHRKNEFISTESKYTSPDAKSLDWEQMDFINYTIEEDEDKNITVSDFVKRYGLAKSSEDMTMGQKDKLLSLTYTLAGGGFAFFQFWDFGSGLHLASVTYYTDKKEELSDEELSFLKELKSDPEKGMSDQGILEYLRPPKSYTKIGIKGYYSVTMVYKALDSTSYHLEFSEGKDGNLHLKNIQVSEQEVISPS</sequence>
<dbReference type="RefSeq" id="WP_037614593.1">
    <property type="nucleotide sequence ID" value="NZ_JPEN01000018.1"/>
</dbReference>
<dbReference type="AlphaFoldDB" id="A0A0A0DJK4"/>
<reference evidence="3 4" key="1">
    <citation type="submission" date="2014-06" db="EMBL/GenBank/DDBJ databases">
        <authorList>
            <person name="Teng J.L."/>
            <person name="Huang Y."/>
            <person name="Tse H."/>
            <person name="Lau S.K."/>
            <person name="Woo P.C."/>
        </authorList>
    </citation>
    <scope>NUCLEOTIDE SEQUENCE [LARGE SCALE GENOMIC DNA]</scope>
    <source>
        <strain evidence="3 4">HKU4</strain>
    </source>
</reference>
<feature type="transmembrane region" description="Helical" evidence="2">
    <location>
        <begin position="62"/>
        <end position="85"/>
    </location>
</feature>
<keyword evidence="2" id="KW-1133">Transmembrane helix</keyword>
<name>A0A0A0DJK4_9STRE</name>
<keyword evidence="2" id="KW-0812">Transmembrane</keyword>
<keyword evidence="4" id="KW-1185">Reference proteome</keyword>
<gene>
    <name evidence="3" type="ORF">SSIN_0149</name>
</gene>
<feature type="compositionally biased region" description="Basic and acidic residues" evidence="1">
    <location>
        <begin position="1"/>
        <end position="10"/>
    </location>
</feature>
<dbReference type="Proteomes" id="UP000030019">
    <property type="component" value="Unassembled WGS sequence"/>
</dbReference>
<organism evidence="3 4">
    <name type="scientific">Streptococcus sinensis</name>
    <dbReference type="NCBI Taxonomy" id="176090"/>
    <lineage>
        <taxon>Bacteria</taxon>
        <taxon>Bacillati</taxon>
        <taxon>Bacillota</taxon>
        <taxon>Bacilli</taxon>
        <taxon>Lactobacillales</taxon>
        <taxon>Streptococcaceae</taxon>
        <taxon>Streptococcus</taxon>
    </lineage>
</organism>
<evidence type="ECO:0000256" key="2">
    <source>
        <dbReference type="SAM" id="Phobius"/>
    </source>
</evidence>
<dbReference type="PATRIC" id="fig|176090.4.peg.149"/>
<keyword evidence="2" id="KW-0472">Membrane</keyword>
<dbReference type="STRING" id="176090.SSIN_0149"/>